<accession>A0A239FAQ7</accession>
<evidence type="ECO:0000313" key="2">
    <source>
        <dbReference type="Proteomes" id="UP000198284"/>
    </source>
</evidence>
<protein>
    <recommendedName>
        <fullName evidence="3">ATP-grasp domain-containing protein</fullName>
    </recommendedName>
</protein>
<dbReference type="RefSeq" id="WP_089398756.1">
    <property type="nucleotide sequence ID" value="NZ_FZOT01000003.1"/>
</dbReference>
<evidence type="ECO:0000313" key="1">
    <source>
        <dbReference type="EMBL" id="SNS53885.1"/>
    </source>
</evidence>
<dbReference type="OrthoDB" id="5372487at2"/>
<dbReference type="AlphaFoldDB" id="A0A239FAQ7"/>
<dbReference type="SUPFAM" id="SSF56059">
    <property type="entry name" value="Glutathione synthetase ATP-binding domain-like"/>
    <property type="match status" value="1"/>
</dbReference>
<organism evidence="1 2">
    <name type="scientific">Noviherbaspirillum humi</name>
    <dbReference type="NCBI Taxonomy" id="1688639"/>
    <lineage>
        <taxon>Bacteria</taxon>
        <taxon>Pseudomonadati</taxon>
        <taxon>Pseudomonadota</taxon>
        <taxon>Betaproteobacteria</taxon>
        <taxon>Burkholderiales</taxon>
        <taxon>Oxalobacteraceae</taxon>
        <taxon>Noviherbaspirillum</taxon>
    </lineage>
</organism>
<proteinExistence type="predicted"/>
<name>A0A239FAQ7_9BURK</name>
<reference evidence="1 2" key="1">
    <citation type="submission" date="2017-06" db="EMBL/GenBank/DDBJ databases">
        <authorList>
            <person name="Kim H.J."/>
            <person name="Triplett B.A."/>
        </authorList>
    </citation>
    <scope>NUCLEOTIDE SEQUENCE [LARGE SCALE GENOMIC DNA]</scope>
    <source>
        <strain evidence="1 2">U15</strain>
    </source>
</reference>
<gene>
    <name evidence="1" type="ORF">SAMN06265795_103267</name>
</gene>
<evidence type="ECO:0008006" key="3">
    <source>
        <dbReference type="Google" id="ProtNLM"/>
    </source>
</evidence>
<sequence length="390" mass="42863">MINFIVVGSKGSVILAVLQAIRSFTDARSVVIGGEDSRHLRWSTLCERHCAMRFDGSDDDRFVSIVGHFMSRTPHLVLIPADSEGARLVNRVRDRLSVNIIPTPDRPTLEMMDDPTQLQRFCTLHGIATPRTCLLRRQPGGELPAFHALAAEVGLPFALRRAGCGDAGSQVISSQAEYELALNQLAGAPDQLLAQAWVEGDEVDIGLLADRGQVSVLSLQQNGADGLRFISHAGLEAMAARLCQASAYHGPLRLRARINRSTGEVCLLGSQAQFWESLPTAIWRGVNFVAESIRQTPRQEGVRRPLPGLAFRSHPLVCADAWKRFFSSDEPGRLLRAMTLDVCSLGTLIGSPRSMPRQGEGLSRRVARRFESMRRHAAPAATRTLQREHV</sequence>
<keyword evidence="2" id="KW-1185">Reference proteome</keyword>
<dbReference type="Proteomes" id="UP000198284">
    <property type="component" value="Unassembled WGS sequence"/>
</dbReference>
<dbReference type="EMBL" id="FZOT01000003">
    <property type="protein sequence ID" value="SNS53885.1"/>
    <property type="molecule type" value="Genomic_DNA"/>
</dbReference>